<protein>
    <submittedName>
        <fullName evidence="1">Uncharacterized protein</fullName>
    </submittedName>
</protein>
<gene>
    <name evidence="1" type="ORF">Pr1d_34550</name>
</gene>
<proteinExistence type="predicted"/>
<evidence type="ECO:0000313" key="1">
    <source>
        <dbReference type="EMBL" id="QEG36146.1"/>
    </source>
</evidence>
<evidence type="ECO:0000313" key="2">
    <source>
        <dbReference type="Proteomes" id="UP000323917"/>
    </source>
</evidence>
<dbReference type="EMBL" id="CP042913">
    <property type="protein sequence ID" value="QEG36146.1"/>
    <property type="molecule type" value="Genomic_DNA"/>
</dbReference>
<reference evidence="1 2" key="1">
    <citation type="submission" date="2019-08" db="EMBL/GenBank/DDBJ databases">
        <title>Deep-cultivation of Planctomycetes and their phenomic and genomic characterization uncovers novel biology.</title>
        <authorList>
            <person name="Wiegand S."/>
            <person name="Jogler M."/>
            <person name="Boedeker C."/>
            <person name="Pinto D."/>
            <person name="Vollmers J."/>
            <person name="Rivas-Marin E."/>
            <person name="Kohn T."/>
            <person name="Peeters S.H."/>
            <person name="Heuer A."/>
            <person name="Rast P."/>
            <person name="Oberbeckmann S."/>
            <person name="Bunk B."/>
            <person name="Jeske O."/>
            <person name="Meyerdierks A."/>
            <person name="Storesund J.E."/>
            <person name="Kallscheuer N."/>
            <person name="Luecker S."/>
            <person name="Lage O.M."/>
            <person name="Pohl T."/>
            <person name="Merkel B.J."/>
            <person name="Hornburger P."/>
            <person name="Mueller R.-W."/>
            <person name="Bruemmer F."/>
            <person name="Labrenz M."/>
            <person name="Spormann A.M."/>
            <person name="Op den Camp H."/>
            <person name="Overmann J."/>
            <person name="Amann R."/>
            <person name="Jetten M.S.M."/>
            <person name="Mascher T."/>
            <person name="Medema M.H."/>
            <person name="Devos D.P."/>
            <person name="Kaster A.-K."/>
            <person name="Ovreas L."/>
            <person name="Rohde M."/>
            <person name="Galperin M.Y."/>
            <person name="Jogler C."/>
        </authorList>
    </citation>
    <scope>NUCLEOTIDE SEQUENCE [LARGE SCALE GENOMIC DNA]</scope>
    <source>
        <strain evidence="1 2">Pr1d</strain>
    </source>
</reference>
<accession>A0A5B9QGR6</accession>
<organism evidence="1 2">
    <name type="scientific">Bythopirellula goksoeyrii</name>
    <dbReference type="NCBI Taxonomy" id="1400387"/>
    <lineage>
        <taxon>Bacteria</taxon>
        <taxon>Pseudomonadati</taxon>
        <taxon>Planctomycetota</taxon>
        <taxon>Planctomycetia</taxon>
        <taxon>Pirellulales</taxon>
        <taxon>Lacipirellulaceae</taxon>
        <taxon>Bythopirellula</taxon>
    </lineage>
</organism>
<dbReference type="KEGG" id="bgok:Pr1d_34550"/>
<dbReference type="Proteomes" id="UP000323917">
    <property type="component" value="Chromosome"/>
</dbReference>
<name>A0A5B9QGR6_9BACT</name>
<dbReference type="AlphaFoldDB" id="A0A5B9QGR6"/>
<sequence length="65" mass="7379">METRIDVSLNARRIDHAESIKLLRALAEAMFKKGRHRIQKENYSLGIRNPASGFSSRSSLGLFSF</sequence>
<keyword evidence="2" id="KW-1185">Reference proteome</keyword>